<reference evidence="1 2" key="1">
    <citation type="submission" date="2018-08" db="EMBL/GenBank/DDBJ databases">
        <title>Actinomadura jelena sp. nov., a novel Actinomycete isolated from soil in Chad.</title>
        <authorList>
            <person name="Shi L."/>
        </authorList>
    </citation>
    <scope>NUCLEOTIDE SEQUENCE [LARGE SCALE GENOMIC DNA]</scope>
    <source>
        <strain evidence="1 2">NEAU-G17</strain>
    </source>
</reference>
<keyword evidence="2" id="KW-1185">Reference proteome</keyword>
<evidence type="ECO:0000313" key="1">
    <source>
        <dbReference type="EMBL" id="RFU43217.1"/>
    </source>
</evidence>
<protein>
    <submittedName>
        <fullName evidence="1">Uncharacterized protein</fullName>
    </submittedName>
</protein>
<dbReference type="Proteomes" id="UP000261811">
    <property type="component" value="Unassembled WGS sequence"/>
</dbReference>
<name>A0A372JT82_9ACTN</name>
<accession>A0A372JT82</accession>
<dbReference type="EMBL" id="QURH01000039">
    <property type="protein sequence ID" value="RFU43217.1"/>
    <property type="molecule type" value="Genomic_DNA"/>
</dbReference>
<gene>
    <name evidence="1" type="ORF">DZF91_02320</name>
</gene>
<organism evidence="1 2">
    <name type="scientific">Actinomadura logoneensis</name>
    <dbReference type="NCBI Taxonomy" id="2293572"/>
    <lineage>
        <taxon>Bacteria</taxon>
        <taxon>Bacillati</taxon>
        <taxon>Actinomycetota</taxon>
        <taxon>Actinomycetes</taxon>
        <taxon>Streptosporangiales</taxon>
        <taxon>Thermomonosporaceae</taxon>
        <taxon>Actinomadura</taxon>
    </lineage>
</organism>
<comment type="caution">
    <text evidence="1">The sequence shown here is derived from an EMBL/GenBank/DDBJ whole genome shotgun (WGS) entry which is preliminary data.</text>
</comment>
<proteinExistence type="predicted"/>
<sequence length="110" mass="11363">MLLPEKVNELIEKVGGGGTGPSCAVPVPVEVSQTIAAPVEMSVKTTLPELVSVIAWDVARRGPVAWAGAVVRARTEVAAAAARVALRTDCFMTNSLRPGGHGEQVLAAMC</sequence>
<dbReference type="AlphaFoldDB" id="A0A372JT82"/>
<evidence type="ECO:0000313" key="2">
    <source>
        <dbReference type="Proteomes" id="UP000261811"/>
    </source>
</evidence>